<evidence type="ECO:0000313" key="2">
    <source>
        <dbReference type="Proteomes" id="UP001085076"/>
    </source>
</evidence>
<organism evidence="1 2">
    <name type="scientific">Dioscorea zingiberensis</name>
    <dbReference type="NCBI Taxonomy" id="325984"/>
    <lineage>
        <taxon>Eukaryota</taxon>
        <taxon>Viridiplantae</taxon>
        <taxon>Streptophyta</taxon>
        <taxon>Embryophyta</taxon>
        <taxon>Tracheophyta</taxon>
        <taxon>Spermatophyta</taxon>
        <taxon>Magnoliopsida</taxon>
        <taxon>Liliopsida</taxon>
        <taxon>Dioscoreales</taxon>
        <taxon>Dioscoreaceae</taxon>
        <taxon>Dioscorea</taxon>
    </lineage>
</organism>
<dbReference type="EMBL" id="JAGGNH010000003">
    <property type="protein sequence ID" value="KAJ0977557.1"/>
    <property type="molecule type" value="Genomic_DNA"/>
</dbReference>
<reference evidence="1" key="2">
    <citation type="journal article" date="2022" name="Hortic Res">
        <title>The genome of Dioscorea zingiberensis sheds light on the biosynthesis, origin and evolution of the medicinally important diosgenin saponins.</title>
        <authorList>
            <person name="Li Y."/>
            <person name="Tan C."/>
            <person name="Li Z."/>
            <person name="Guo J."/>
            <person name="Li S."/>
            <person name="Chen X."/>
            <person name="Wang C."/>
            <person name="Dai X."/>
            <person name="Yang H."/>
            <person name="Song W."/>
            <person name="Hou L."/>
            <person name="Xu J."/>
            <person name="Tong Z."/>
            <person name="Xu A."/>
            <person name="Yuan X."/>
            <person name="Wang W."/>
            <person name="Yang Q."/>
            <person name="Chen L."/>
            <person name="Sun Z."/>
            <person name="Wang K."/>
            <person name="Pan B."/>
            <person name="Chen J."/>
            <person name="Bao Y."/>
            <person name="Liu F."/>
            <person name="Qi X."/>
            <person name="Gang D.R."/>
            <person name="Wen J."/>
            <person name="Li J."/>
        </authorList>
    </citation>
    <scope>NUCLEOTIDE SEQUENCE</scope>
    <source>
        <strain evidence="1">Dzin_1.0</strain>
    </source>
</reference>
<reference evidence="1" key="1">
    <citation type="submission" date="2021-03" db="EMBL/GenBank/DDBJ databases">
        <authorList>
            <person name="Li Z."/>
            <person name="Yang C."/>
        </authorList>
    </citation>
    <scope>NUCLEOTIDE SEQUENCE</scope>
    <source>
        <strain evidence="1">Dzin_1.0</strain>
        <tissue evidence="1">Leaf</tissue>
    </source>
</reference>
<keyword evidence="2" id="KW-1185">Reference proteome</keyword>
<protein>
    <submittedName>
        <fullName evidence="1">Uncharacterized protein</fullName>
    </submittedName>
</protein>
<sequence length="130" mass="13782">MRKLCVMKLFSSKRAESWASVHDEVDRAMSAAASAVRHENQDEFISILQPLLYVFERGDLSMAGGWSGLLPSLLCGFCLLGGSGGGEEGREGSMARRSRGGDGVGVVEADLGWAKGEEGEDVMGGWEVAG</sequence>
<accession>A0A9D5CRE6</accession>
<gene>
    <name evidence="1" type="ORF">J5N97_013031</name>
</gene>
<evidence type="ECO:0000313" key="1">
    <source>
        <dbReference type="EMBL" id="KAJ0977557.1"/>
    </source>
</evidence>
<name>A0A9D5CRE6_9LILI</name>
<dbReference type="Proteomes" id="UP001085076">
    <property type="component" value="Miscellaneous, Linkage group lg03"/>
</dbReference>
<dbReference type="OrthoDB" id="2789670at2759"/>
<proteinExistence type="predicted"/>
<dbReference type="AlphaFoldDB" id="A0A9D5CRE6"/>
<comment type="caution">
    <text evidence="1">The sequence shown here is derived from an EMBL/GenBank/DDBJ whole genome shotgun (WGS) entry which is preliminary data.</text>
</comment>